<protein>
    <submittedName>
        <fullName evidence="3">Uncharacterized protein</fullName>
    </submittedName>
</protein>
<feature type="transmembrane region" description="Helical" evidence="2">
    <location>
        <begin position="71"/>
        <end position="91"/>
    </location>
</feature>
<dbReference type="PANTHER" id="PTHR23084">
    <property type="entry name" value="PHOSPHATIDYLINOSITOL-4-PHOSPHATE 5-KINASE RELATED"/>
    <property type="match status" value="1"/>
</dbReference>
<dbReference type="InterPro" id="IPR003409">
    <property type="entry name" value="MORN"/>
</dbReference>
<dbReference type="Gene3D" id="2.20.110.10">
    <property type="entry name" value="Histone H3 K4-specific methyltransferase SET7/9 N-terminal domain"/>
    <property type="match status" value="3"/>
</dbReference>
<keyword evidence="2" id="KW-0472">Membrane</keyword>
<gene>
    <name evidence="3" type="ORF">BHF68_05880</name>
</gene>
<evidence type="ECO:0000256" key="2">
    <source>
        <dbReference type="SAM" id="Phobius"/>
    </source>
</evidence>
<dbReference type="AlphaFoldDB" id="A0A1E5G2F5"/>
<sequence>MLNLFEKSIGGYIRKHVNLVRAKFKNVTNVDKMGKKLFRDVMGKVRSMFSLRPQAKADYVKAGRTYIAKKVILMALVGVLAFLFVFHRFLYPWAEGRFWVPELTINTERFYVYSGKAKVLDTYANLLYVGDLDDGRINGKGSLYHPDGHLVYRGDFVNELYEGKGERFAADGSVIYRGDFKANAYHGEGQLFENGNLLYEGQFQDGLFHGEGQLYHDNGNVRLTGNFRAGHLEGEGKEYTADGSLLYHGFFLDGLYNGTGTIYNPELKTVSYEGQFRKGRHEGFGRLYDQESGRIVYEGEFSEGRYHGEGKLYNWKGQDVYVGHFYQGEIDYFRYIDAPIDIVREEFGNESRVQFFDFHYLLEYHDLTMMFAFENPIDRDPEVHKILFLGGQDFLGGPIGMSIERLKDYYGENEFEFYYLIDDEKRVVLERLRLPVNLESLYSVKYILHSDIFVRYYALNPQGDILYFEMGGL</sequence>
<organism evidence="3 4">
    <name type="scientific">Desulfuribacillus alkaliarsenatis</name>
    <dbReference type="NCBI Taxonomy" id="766136"/>
    <lineage>
        <taxon>Bacteria</taxon>
        <taxon>Bacillati</taxon>
        <taxon>Bacillota</taxon>
        <taxon>Desulfuribacillia</taxon>
        <taxon>Desulfuribacillales</taxon>
        <taxon>Desulfuribacillaceae</taxon>
        <taxon>Desulfuribacillus</taxon>
    </lineage>
</organism>
<keyword evidence="2" id="KW-0812">Transmembrane</keyword>
<evidence type="ECO:0000313" key="4">
    <source>
        <dbReference type="Proteomes" id="UP000094296"/>
    </source>
</evidence>
<dbReference type="PANTHER" id="PTHR23084:SF263">
    <property type="entry name" value="MORN REPEAT-CONTAINING PROTEIN 1"/>
    <property type="match status" value="1"/>
</dbReference>
<keyword evidence="2" id="KW-1133">Transmembrane helix</keyword>
<dbReference type="Proteomes" id="UP000094296">
    <property type="component" value="Unassembled WGS sequence"/>
</dbReference>
<reference evidence="3 4" key="1">
    <citation type="submission" date="2016-09" db="EMBL/GenBank/DDBJ databases">
        <title>Draft genome sequence for the type strain of Desulfuribacillus alkaliarsenatis AHT28, an obligately anaerobic, sulfidogenic bacterium isolated from Russian soda lake sediments.</title>
        <authorList>
            <person name="Abin C.A."/>
            <person name="Hollibaugh J.T."/>
        </authorList>
    </citation>
    <scope>NUCLEOTIDE SEQUENCE [LARGE SCALE GENOMIC DNA]</scope>
    <source>
        <strain evidence="3 4">AHT28</strain>
    </source>
</reference>
<dbReference type="Pfam" id="PF02493">
    <property type="entry name" value="MORN"/>
    <property type="match status" value="8"/>
</dbReference>
<keyword evidence="1" id="KW-0677">Repeat</keyword>
<dbReference type="OrthoDB" id="1777834at2"/>
<proteinExistence type="predicted"/>
<evidence type="ECO:0000313" key="3">
    <source>
        <dbReference type="EMBL" id="OEF97124.1"/>
    </source>
</evidence>
<dbReference type="STRING" id="766136.BHF68_05880"/>
<name>A0A1E5G2F5_9FIRM</name>
<accession>A0A1E5G2F5</accession>
<dbReference type="RefSeq" id="WP_069643170.1">
    <property type="nucleotide sequence ID" value="NZ_MIJE01000022.1"/>
</dbReference>
<keyword evidence="4" id="KW-1185">Reference proteome</keyword>
<dbReference type="SUPFAM" id="SSF82185">
    <property type="entry name" value="Histone H3 K4-specific methyltransferase SET7/9 N-terminal domain"/>
    <property type="match status" value="2"/>
</dbReference>
<dbReference type="EMBL" id="MIJE01000022">
    <property type="protein sequence ID" value="OEF97124.1"/>
    <property type="molecule type" value="Genomic_DNA"/>
</dbReference>
<dbReference type="SMART" id="SM00698">
    <property type="entry name" value="MORN"/>
    <property type="match status" value="6"/>
</dbReference>
<evidence type="ECO:0000256" key="1">
    <source>
        <dbReference type="ARBA" id="ARBA00022737"/>
    </source>
</evidence>
<comment type="caution">
    <text evidence="3">The sequence shown here is derived from an EMBL/GenBank/DDBJ whole genome shotgun (WGS) entry which is preliminary data.</text>
</comment>